<dbReference type="EMBL" id="MVDE01000022">
    <property type="protein sequence ID" value="PKQ64677.1"/>
    <property type="molecule type" value="Genomic_DNA"/>
</dbReference>
<accession>A0A2N3I2Z5</accession>
<dbReference type="SUPFAM" id="SSF48452">
    <property type="entry name" value="TPR-like"/>
    <property type="match status" value="1"/>
</dbReference>
<evidence type="ECO:0000259" key="1">
    <source>
        <dbReference type="Pfam" id="PF14322"/>
    </source>
</evidence>
<dbReference type="AlphaFoldDB" id="A0A2N3I2Z5"/>
<dbReference type="Gene3D" id="1.25.40.390">
    <property type="match status" value="1"/>
</dbReference>
<organism evidence="2 3">
    <name type="scientific">Labilibaculum manganireducens</name>
    <dbReference type="NCBI Taxonomy" id="1940525"/>
    <lineage>
        <taxon>Bacteria</taxon>
        <taxon>Pseudomonadati</taxon>
        <taxon>Bacteroidota</taxon>
        <taxon>Bacteroidia</taxon>
        <taxon>Marinilabiliales</taxon>
        <taxon>Marinifilaceae</taxon>
        <taxon>Labilibaculum</taxon>
    </lineage>
</organism>
<dbReference type="InterPro" id="IPR033985">
    <property type="entry name" value="SusD-like_N"/>
</dbReference>
<dbReference type="InterPro" id="IPR011990">
    <property type="entry name" value="TPR-like_helical_dom_sf"/>
</dbReference>
<sequence length="493" mass="56423">MKKAHIIYAIVLLFSFGCSDYLEETPDNRIEANTLDKTAELLVPAYPRGDYFFTDWMTDDVEYINTNSQKTHMTDAFMWKELDEFDDYNTPTYYWNSSYKAIAQANSALEALEKIETDEIDYKNAIKGEALLCRAYAHFMLVSFFSNNYDPATSDSDLGVPYVTQAEKVLIKDYKRETVAKVYELVEKDLIDGMALLSDDYYSGSKRYHFTTTAAKAFACRFYMYKKEYTESIKYANLILGENIVNTNFIKDYDELGSQSGALAKRNFYILNTDASNILIVEKQVGVGLRYNYGYRTGVRQWNALFDKTIFGGDDLRGNNLGYYGTGDRNSIMAPKFKEEFYKESLTATTGFPFYVQAVLRGEELVFNRIECNLELGNYMLALNDLNAIGALRHTAATELSIADIQTFYSTLNESNNTVTPSEKDALYSLMLDEKRKEFIQEGMRWLDIKRHGISVSHLTFDGKEIKLEANDLRKVLQIPLPASSRGIVKNPR</sequence>
<evidence type="ECO:0000313" key="3">
    <source>
        <dbReference type="Proteomes" id="UP000233618"/>
    </source>
</evidence>
<dbReference type="PROSITE" id="PS51257">
    <property type="entry name" value="PROKAR_LIPOPROTEIN"/>
    <property type="match status" value="1"/>
</dbReference>
<dbReference type="GO" id="GO:0009279">
    <property type="term" value="C:cell outer membrane"/>
    <property type="evidence" value="ECO:0007669"/>
    <property type="project" value="UniProtKB-SubCell"/>
</dbReference>
<name>A0A2N3I2Z5_9BACT</name>
<evidence type="ECO:0000313" key="2">
    <source>
        <dbReference type="EMBL" id="PKQ64677.1"/>
    </source>
</evidence>
<reference evidence="2 3" key="1">
    <citation type="journal article" date="2017" name="Front. Microbiol.">
        <title>Labilibaculum manganireducens gen. nov., sp. nov. and Labilibaculum filiforme sp. nov., Novel Bacteroidetes Isolated from Subsurface Sediments of the Baltic Sea.</title>
        <authorList>
            <person name="Vandieken V."/>
            <person name="Marshall I.P."/>
            <person name="Niemann H."/>
            <person name="Engelen B."/>
            <person name="Cypionka H."/>
        </authorList>
    </citation>
    <scope>NUCLEOTIDE SEQUENCE [LARGE SCALE GENOMIC DNA]</scope>
    <source>
        <strain evidence="2 3">59.10-2M</strain>
    </source>
</reference>
<dbReference type="RefSeq" id="WP_101310511.1">
    <property type="nucleotide sequence ID" value="NZ_MVDE01000022.1"/>
</dbReference>
<proteinExistence type="predicted"/>
<protein>
    <recommendedName>
        <fullName evidence="1">SusD-like N-terminal domain-containing protein</fullName>
    </recommendedName>
</protein>
<dbReference type="Proteomes" id="UP000233618">
    <property type="component" value="Unassembled WGS sequence"/>
</dbReference>
<dbReference type="Pfam" id="PF14322">
    <property type="entry name" value="SusD-like_3"/>
    <property type="match status" value="1"/>
</dbReference>
<gene>
    <name evidence="2" type="ORF">BZG01_14185</name>
</gene>
<feature type="domain" description="SusD-like N-terminal" evidence="1">
    <location>
        <begin position="20"/>
        <end position="224"/>
    </location>
</feature>
<keyword evidence="3" id="KW-1185">Reference proteome</keyword>
<comment type="caution">
    <text evidence="2">The sequence shown here is derived from an EMBL/GenBank/DDBJ whole genome shotgun (WGS) entry which is preliminary data.</text>
</comment>